<evidence type="ECO:0000256" key="3">
    <source>
        <dbReference type="ARBA" id="ARBA00022475"/>
    </source>
</evidence>
<evidence type="ECO:0000256" key="7">
    <source>
        <dbReference type="SAM" id="Phobius"/>
    </source>
</evidence>
<proteinExistence type="inferred from homology"/>
<dbReference type="Pfam" id="PF01311">
    <property type="entry name" value="Bac_export_1"/>
    <property type="match status" value="1"/>
</dbReference>
<keyword evidence="9" id="KW-1185">Reference proteome</keyword>
<keyword evidence="3" id="KW-1003">Cell membrane</keyword>
<evidence type="ECO:0000313" key="8">
    <source>
        <dbReference type="EMBL" id="PPQ32366.1"/>
    </source>
</evidence>
<name>A0A2S6NCM4_9HYPH</name>
<evidence type="ECO:0000256" key="1">
    <source>
        <dbReference type="ARBA" id="ARBA00004651"/>
    </source>
</evidence>
<sequence length="249" mass="26430">MIASIFVLFCRIGACLMTTAGFSSQRIPTRIKLFVALTLTLALAPTLTGGKPFAFDGHPLTDSLGALGGAIFSETLIGGFIGLLGRLFFLALETMMMAASMNIGMTNPLGAPIDESESLPAIGVLVSAGATCLIFIMGLHWELIRGVVASYAVMPVGTVLRPQTALITFSDTLARTFVSAMRITSPFIVFGVVANFAVGLLNRLTPQIQVYFISGPFLITGGLFLLYLISNTMVTAFMADFADWAVRGN</sequence>
<comment type="caution">
    <text evidence="8">The sequence shown here is derived from an EMBL/GenBank/DDBJ whole genome shotgun (WGS) entry which is preliminary data.</text>
</comment>
<dbReference type="Proteomes" id="UP000239089">
    <property type="component" value="Unassembled WGS sequence"/>
</dbReference>
<dbReference type="PANTHER" id="PTHR30065">
    <property type="entry name" value="FLAGELLAR BIOSYNTHETIC PROTEIN FLIR"/>
    <property type="match status" value="1"/>
</dbReference>
<evidence type="ECO:0000313" key="9">
    <source>
        <dbReference type="Proteomes" id="UP000239089"/>
    </source>
</evidence>
<dbReference type="EMBL" id="NHSJ01000040">
    <property type="protein sequence ID" value="PPQ32366.1"/>
    <property type="molecule type" value="Genomic_DNA"/>
</dbReference>
<keyword evidence="5 7" id="KW-1133">Transmembrane helix</keyword>
<dbReference type="PRINTS" id="PR00953">
    <property type="entry name" value="TYPE3IMRPROT"/>
</dbReference>
<feature type="transmembrane region" description="Helical" evidence="7">
    <location>
        <begin position="183"/>
        <end position="202"/>
    </location>
</feature>
<comment type="similarity">
    <text evidence="2">Belongs to the FliR/MopE/SpaR family.</text>
</comment>
<feature type="transmembrane region" description="Helical" evidence="7">
    <location>
        <begin position="119"/>
        <end position="137"/>
    </location>
</feature>
<dbReference type="PANTHER" id="PTHR30065:SF8">
    <property type="entry name" value="FLAGELLAR BIOSYNTHETIC PROTEIN FLIR"/>
    <property type="match status" value="1"/>
</dbReference>
<organism evidence="8 9">
    <name type="scientific">Rhodoblastus sphagnicola</name>
    <dbReference type="NCBI Taxonomy" id="333368"/>
    <lineage>
        <taxon>Bacteria</taxon>
        <taxon>Pseudomonadati</taxon>
        <taxon>Pseudomonadota</taxon>
        <taxon>Alphaproteobacteria</taxon>
        <taxon>Hyphomicrobiales</taxon>
        <taxon>Rhodoblastaceae</taxon>
        <taxon>Rhodoblastus</taxon>
    </lineage>
</organism>
<dbReference type="OrthoDB" id="9779817at2"/>
<keyword evidence="6 7" id="KW-0472">Membrane</keyword>
<feature type="transmembrane region" description="Helical" evidence="7">
    <location>
        <begin position="75"/>
        <end position="98"/>
    </location>
</feature>
<dbReference type="AlphaFoldDB" id="A0A2S6NCM4"/>
<evidence type="ECO:0008006" key="10">
    <source>
        <dbReference type="Google" id="ProtNLM"/>
    </source>
</evidence>
<gene>
    <name evidence="8" type="ORF">CCR94_06035</name>
</gene>
<dbReference type="GO" id="GO:0006605">
    <property type="term" value="P:protein targeting"/>
    <property type="evidence" value="ECO:0007669"/>
    <property type="project" value="InterPro"/>
</dbReference>
<protein>
    <recommendedName>
        <fullName evidence="10">Flagellar biosynthetic protein FliR</fullName>
    </recommendedName>
</protein>
<dbReference type="InterPro" id="IPR002010">
    <property type="entry name" value="T3SS_IM_R"/>
</dbReference>
<keyword evidence="4 7" id="KW-0812">Transmembrane</keyword>
<feature type="transmembrane region" description="Helical" evidence="7">
    <location>
        <begin position="6"/>
        <end position="22"/>
    </location>
</feature>
<feature type="transmembrane region" description="Helical" evidence="7">
    <location>
        <begin position="208"/>
        <end position="229"/>
    </location>
</feature>
<dbReference type="GO" id="GO:0005886">
    <property type="term" value="C:plasma membrane"/>
    <property type="evidence" value="ECO:0007669"/>
    <property type="project" value="UniProtKB-SubCell"/>
</dbReference>
<comment type="subcellular location">
    <subcellularLocation>
        <location evidence="1">Cell membrane</location>
        <topology evidence="1">Multi-pass membrane protein</topology>
    </subcellularLocation>
</comment>
<evidence type="ECO:0000256" key="2">
    <source>
        <dbReference type="ARBA" id="ARBA00009772"/>
    </source>
</evidence>
<reference evidence="8 9" key="1">
    <citation type="journal article" date="2018" name="Arch. Microbiol.">
        <title>New insights into the metabolic potential of the phototrophic purple bacterium Rhodopila globiformis DSM 161(T) from its draft genome sequence and evidence for a vanadium-dependent nitrogenase.</title>
        <authorList>
            <person name="Imhoff J.F."/>
            <person name="Rahn T."/>
            <person name="Kunzel S."/>
            <person name="Neulinger S.C."/>
        </authorList>
    </citation>
    <scope>NUCLEOTIDE SEQUENCE [LARGE SCALE GENOMIC DNA]</scope>
    <source>
        <strain evidence="8 9">DSM 16996</strain>
    </source>
</reference>
<evidence type="ECO:0000256" key="4">
    <source>
        <dbReference type="ARBA" id="ARBA00022692"/>
    </source>
</evidence>
<evidence type="ECO:0000256" key="6">
    <source>
        <dbReference type="ARBA" id="ARBA00023136"/>
    </source>
</evidence>
<accession>A0A2S6NCM4</accession>
<evidence type="ECO:0000256" key="5">
    <source>
        <dbReference type="ARBA" id="ARBA00022989"/>
    </source>
</evidence>
<feature type="transmembrane region" description="Helical" evidence="7">
    <location>
        <begin position="34"/>
        <end position="55"/>
    </location>
</feature>